<dbReference type="Gene3D" id="1.10.3080.10">
    <property type="entry name" value="Clc chloride channel"/>
    <property type="match status" value="1"/>
</dbReference>
<dbReference type="InterPro" id="IPR050368">
    <property type="entry name" value="ClC-type_chloride_channel"/>
</dbReference>
<evidence type="ECO:0000256" key="2">
    <source>
        <dbReference type="ARBA" id="ARBA00022692"/>
    </source>
</evidence>
<dbReference type="Proteomes" id="UP000438182">
    <property type="component" value="Unassembled WGS sequence"/>
</dbReference>
<dbReference type="EMBL" id="WSTA01000015">
    <property type="protein sequence ID" value="MWB97927.1"/>
    <property type="molecule type" value="Genomic_DNA"/>
</dbReference>
<evidence type="ECO:0000256" key="3">
    <source>
        <dbReference type="ARBA" id="ARBA00022989"/>
    </source>
</evidence>
<evidence type="ECO:0000256" key="1">
    <source>
        <dbReference type="ARBA" id="ARBA00004141"/>
    </source>
</evidence>
<dbReference type="RefSeq" id="WP_160423272.1">
    <property type="nucleotide sequence ID" value="NZ_WSTA01000015.1"/>
</dbReference>
<evidence type="ECO:0000256" key="5">
    <source>
        <dbReference type="SAM" id="Phobius"/>
    </source>
</evidence>
<dbReference type="NCBIfam" id="NF002971">
    <property type="entry name" value="PRK03655.1"/>
    <property type="match status" value="1"/>
</dbReference>
<feature type="transmembrane region" description="Helical" evidence="5">
    <location>
        <begin position="143"/>
        <end position="160"/>
    </location>
</feature>
<reference evidence="6 7" key="1">
    <citation type="submission" date="2019-12" db="EMBL/GenBank/DDBJ databases">
        <authorList>
            <person name="Kim Y.S."/>
        </authorList>
    </citation>
    <scope>NUCLEOTIDE SEQUENCE [LARGE SCALE GENOMIC DNA]</scope>
    <source>
        <strain evidence="6 7">MMS17-SY077</strain>
    </source>
</reference>
<evidence type="ECO:0000256" key="4">
    <source>
        <dbReference type="ARBA" id="ARBA00023136"/>
    </source>
</evidence>
<accession>A0A6I4P3L8</accession>
<dbReference type="GO" id="GO:0015108">
    <property type="term" value="F:chloride transmembrane transporter activity"/>
    <property type="evidence" value="ECO:0007669"/>
    <property type="project" value="InterPro"/>
</dbReference>
<keyword evidence="3 5" id="KW-1133">Transmembrane helix</keyword>
<feature type="transmembrane region" description="Helical" evidence="5">
    <location>
        <begin position="207"/>
        <end position="231"/>
    </location>
</feature>
<evidence type="ECO:0000313" key="7">
    <source>
        <dbReference type="Proteomes" id="UP000438182"/>
    </source>
</evidence>
<feature type="transmembrane region" description="Helical" evidence="5">
    <location>
        <begin position="76"/>
        <end position="96"/>
    </location>
</feature>
<dbReference type="CDD" id="cd00400">
    <property type="entry name" value="Voltage_gated_ClC"/>
    <property type="match status" value="1"/>
</dbReference>
<keyword evidence="7" id="KW-1185">Reference proteome</keyword>
<feature type="transmembrane region" description="Helical" evidence="5">
    <location>
        <begin position="28"/>
        <end position="49"/>
    </location>
</feature>
<feature type="transmembrane region" description="Helical" evidence="5">
    <location>
        <begin position="390"/>
        <end position="420"/>
    </location>
</feature>
<name>A0A6I4P3L8_9MICO</name>
<comment type="subcellular location">
    <subcellularLocation>
        <location evidence="1">Membrane</location>
        <topology evidence="1">Multi-pass membrane protein</topology>
    </subcellularLocation>
</comment>
<comment type="caution">
    <text evidence="6">The sequence shown here is derived from an EMBL/GenBank/DDBJ whole genome shotgun (WGS) entry which is preliminary data.</text>
</comment>
<proteinExistence type="predicted"/>
<feature type="transmembrane region" description="Helical" evidence="5">
    <location>
        <begin position="116"/>
        <end position="136"/>
    </location>
</feature>
<dbReference type="SUPFAM" id="SSF81340">
    <property type="entry name" value="Clc chloride channel"/>
    <property type="match status" value="1"/>
</dbReference>
<feature type="transmembrane region" description="Helical" evidence="5">
    <location>
        <begin position="347"/>
        <end position="365"/>
    </location>
</feature>
<keyword evidence="2 5" id="KW-0812">Transmembrane</keyword>
<dbReference type="AlphaFoldDB" id="A0A6I4P3L8"/>
<organism evidence="6 7">
    <name type="scientific">Agromyces seonyuensis</name>
    <dbReference type="NCBI Taxonomy" id="2662446"/>
    <lineage>
        <taxon>Bacteria</taxon>
        <taxon>Bacillati</taxon>
        <taxon>Actinomycetota</taxon>
        <taxon>Actinomycetes</taxon>
        <taxon>Micrococcales</taxon>
        <taxon>Microbacteriaceae</taxon>
        <taxon>Agromyces</taxon>
    </lineage>
</organism>
<feature type="transmembrane region" description="Helical" evidence="5">
    <location>
        <begin position="319"/>
        <end position="340"/>
    </location>
</feature>
<dbReference type="InterPro" id="IPR001807">
    <property type="entry name" value="ClC"/>
</dbReference>
<feature type="transmembrane region" description="Helical" evidence="5">
    <location>
        <begin position="243"/>
        <end position="266"/>
    </location>
</feature>
<gene>
    <name evidence="6" type="ORF">GB864_05115</name>
</gene>
<dbReference type="PANTHER" id="PTHR43427">
    <property type="entry name" value="CHLORIDE CHANNEL PROTEIN CLC-E"/>
    <property type="match status" value="1"/>
</dbReference>
<feature type="transmembrane region" description="Helical" evidence="5">
    <location>
        <begin position="278"/>
        <end position="299"/>
    </location>
</feature>
<dbReference type="InterPro" id="IPR014743">
    <property type="entry name" value="Cl-channel_core"/>
</dbReference>
<evidence type="ECO:0000313" key="6">
    <source>
        <dbReference type="EMBL" id="MWB97927.1"/>
    </source>
</evidence>
<sequence>MADGTDSERAAAGAAPEGEALAPSVKTLALMAIPALLIGAVSALVLWCLDRLAEYLQDWLWGSLPSAFGISPDSPWWIIGMLTVVGLAIGAVVQFVPGHAGPDSAHAEIGDDEPPLPLHVLPSLLVVVTISLAGGVSLGPENPIIAINSAIAVAALTRFTRIPGKLGMLLASAATIGALFGTPVAAALVLTGTVATLRMGGSLWDKLFLPLAAAGTGAVTMHLLGSPAFAFSVEPLETVDFSALAWIIGIAIASAAAGILAAWLLPHVHRLFHALKHPIVFTTLGGLVLGLLGAIGGPITLFKGLEQTGELIDDPTAYTAWQLVLIVLIKVFALVVAAAAGFRGGRIFPIVFIGTAVGVLAMAVFPDAPPAAAIAAGAFGATLAATKDGWIAIFVGVALVGDLHVLPLLCIAVLPLWLLVTKAPELVVKRRATAPPTVGSAAPQTS</sequence>
<dbReference type="GO" id="GO:0005886">
    <property type="term" value="C:plasma membrane"/>
    <property type="evidence" value="ECO:0007669"/>
    <property type="project" value="TreeGrafter"/>
</dbReference>
<dbReference type="PANTHER" id="PTHR43427:SF9">
    <property type="entry name" value="ION-TRANSPORT PROTEIN YFEO-RELATED"/>
    <property type="match status" value="1"/>
</dbReference>
<dbReference type="Pfam" id="PF00654">
    <property type="entry name" value="Voltage_CLC"/>
    <property type="match status" value="1"/>
</dbReference>
<feature type="transmembrane region" description="Helical" evidence="5">
    <location>
        <begin position="166"/>
        <end position="195"/>
    </location>
</feature>
<keyword evidence="4 5" id="KW-0472">Membrane</keyword>
<protein>
    <submittedName>
        <fullName evidence="6">Ion channel protein</fullName>
    </submittedName>
</protein>